<feature type="transmembrane region" description="Helical" evidence="2">
    <location>
        <begin position="210"/>
        <end position="228"/>
    </location>
</feature>
<dbReference type="OrthoDB" id="3214861at2759"/>
<feature type="transmembrane region" description="Helical" evidence="2">
    <location>
        <begin position="169"/>
        <end position="198"/>
    </location>
</feature>
<comment type="caution">
    <text evidence="4">The sequence shown here is derived from an EMBL/GenBank/DDBJ whole genome shotgun (WGS) entry which is preliminary data.</text>
</comment>
<keyword evidence="2" id="KW-0812">Transmembrane</keyword>
<proteinExistence type="predicted"/>
<feature type="transmembrane region" description="Helical" evidence="2">
    <location>
        <begin position="20"/>
        <end position="42"/>
    </location>
</feature>
<dbReference type="InterPro" id="IPR045339">
    <property type="entry name" value="DUF6534"/>
</dbReference>
<keyword evidence="2" id="KW-0472">Membrane</keyword>
<feature type="compositionally biased region" description="Polar residues" evidence="1">
    <location>
        <begin position="301"/>
        <end position="310"/>
    </location>
</feature>
<keyword evidence="5" id="KW-1185">Reference proteome</keyword>
<feature type="transmembrane region" description="Helical" evidence="2">
    <location>
        <begin position="96"/>
        <end position="116"/>
    </location>
</feature>
<name>A0A4Y7T1V3_COPMI</name>
<feature type="transmembrane region" description="Helical" evidence="2">
    <location>
        <begin position="128"/>
        <end position="149"/>
    </location>
</feature>
<accession>A0A4Y7T1V3</accession>
<dbReference type="EMBL" id="QPFP01000036">
    <property type="protein sequence ID" value="TEB27934.1"/>
    <property type="molecule type" value="Genomic_DNA"/>
</dbReference>
<dbReference type="PANTHER" id="PTHR40465">
    <property type="entry name" value="CHROMOSOME 1, WHOLE GENOME SHOTGUN SEQUENCE"/>
    <property type="match status" value="1"/>
</dbReference>
<protein>
    <recommendedName>
        <fullName evidence="3">DUF6534 domain-containing protein</fullName>
    </recommendedName>
</protein>
<dbReference type="STRING" id="71717.A0A4Y7T1V3"/>
<dbReference type="PANTHER" id="PTHR40465:SF1">
    <property type="entry name" value="DUF6534 DOMAIN-CONTAINING PROTEIN"/>
    <property type="match status" value="1"/>
</dbReference>
<feature type="domain" description="DUF6534" evidence="3">
    <location>
        <begin position="191"/>
        <end position="256"/>
    </location>
</feature>
<dbReference type="Pfam" id="PF20152">
    <property type="entry name" value="DUF6534"/>
    <property type="match status" value="1"/>
</dbReference>
<sequence>MASTPGLSMPMKFDNTLGALLLGGMFAMALWGITCVQTYTYFTRPKKDRRIVQGLVCSRAVPSETRYLTIFDTFDSSLNIHFIYHYTVSNYLQPMALMVPIWSVIAFSNFAIRTMFAQRIYRLSKGNLILTGFIASLSSVIFALTGTIITAKAFQLKTYLELDTLSNLMYITFAFGTGSDLSVASCSLSGLLTVPLLFEYHNSASGRTDSMIRVLVMYTVNTGLIVALDAAAGMIAYIVMPNNFIFLGFYLLLSKCEMNARQDMREKMRDPVSIHLSDISQSYQRRYDLESVPGSAMSEKSLGQSKCSMP</sequence>
<gene>
    <name evidence="4" type="ORF">FA13DRAFT_1755957</name>
</gene>
<evidence type="ECO:0000313" key="5">
    <source>
        <dbReference type="Proteomes" id="UP000298030"/>
    </source>
</evidence>
<dbReference type="AlphaFoldDB" id="A0A4Y7T1V3"/>
<organism evidence="4 5">
    <name type="scientific">Coprinellus micaceus</name>
    <name type="common">Glistening ink-cap mushroom</name>
    <name type="synonym">Coprinus micaceus</name>
    <dbReference type="NCBI Taxonomy" id="71717"/>
    <lineage>
        <taxon>Eukaryota</taxon>
        <taxon>Fungi</taxon>
        <taxon>Dikarya</taxon>
        <taxon>Basidiomycota</taxon>
        <taxon>Agaricomycotina</taxon>
        <taxon>Agaricomycetes</taxon>
        <taxon>Agaricomycetidae</taxon>
        <taxon>Agaricales</taxon>
        <taxon>Agaricineae</taxon>
        <taxon>Psathyrellaceae</taxon>
        <taxon>Coprinellus</taxon>
    </lineage>
</organism>
<feature type="region of interest" description="Disordered" evidence="1">
    <location>
        <begin position="291"/>
        <end position="310"/>
    </location>
</feature>
<feature type="transmembrane region" description="Helical" evidence="2">
    <location>
        <begin position="234"/>
        <end position="253"/>
    </location>
</feature>
<keyword evidence="2" id="KW-1133">Transmembrane helix</keyword>
<reference evidence="4 5" key="1">
    <citation type="journal article" date="2019" name="Nat. Ecol. Evol.">
        <title>Megaphylogeny resolves global patterns of mushroom evolution.</title>
        <authorList>
            <person name="Varga T."/>
            <person name="Krizsan K."/>
            <person name="Foldi C."/>
            <person name="Dima B."/>
            <person name="Sanchez-Garcia M."/>
            <person name="Sanchez-Ramirez S."/>
            <person name="Szollosi G.J."/>
            <person name="Szarkandi J.G."/>
            <person name="Papp V."/>
            <person name="Albert L."/>
            <person name="Andreopoulos W."/>
            <person name="Angelini C."/>
            <person name="Antonin V."/>
            <person name="Barry K.W."/>
            <person name="Bougher N.L."/>
            <person name="Buchanan P."/>
            <person name="Buyck B."/>
            <person name="Bense V."/>
            <person name="Catcheside P."/>
            <person name="Chovatia M."/>
            <person name="Cooper J."/>
            <person name="Damon W."/>
            <person name="Desjardin D."/>
            <person name="Finy P."/>
            <person name="Geml J."/>
            <person name="Haridas S."/>
            <person name="Hughes K."/>
            <person name="Justo A."/>
            <person name="Karasinski D."/>
            <person name="Kautmanova I."/>
            <person name="Kiss B."/>
            <person name="Kocsube S."/>
            <person name="Kotiranta H."/>
            <person name="LaButti K.M."/>
            <person name="Lechner B.E."/>
            <person name="Liimatainen K."/>
            <person name="Lipzen A."/>
            <person name="Lukacs Z."/>
            <person name="Mihaltcheva S."/>
            <person name="Morgado L.N."/>
            <person name="Niskanen T."/>
            <person name="Noordeloos M.E."/>
            <person name="Ohm R.A."/>
            <person name="Ortiz-Santana B."/>
            <person name="Ovrebo C."/>
            <person name="Racz N."/>
            <person name="Riley R."/>
            <person name="Savchenko A."/>
            <person name="Shiryaev A."/>
            <person name="Soop K."/>
            <person name="Spirin V."/>
            <person name="Szebenyi C."/>
            <person name="Tomsovsky M."/>
            <person name="Tulloss R.E."/>
            <person name="Uehling J."/>
            <person name="Grigoriev I.V."/>
            <person name="Vagvolgyi C."/>
            <person name="Papp T."/>
            <person name="Martin F.M."/>
            <person name="Miettinen O."/>
            <person name="Hibbett D.S."/>
            <person name="Nagy L.G."/>
        </authorList>
    </citation>
    <scope>NUCLEOTIDE SEQUENCE [LARGE SCALE GENOMIC DNA]</scope>
    <source>
        <strain evidence="4 5">FP101781</strain>
    </source>
</reference>
<evidence type="ECO:0000256" key="2">
    <source>
        <dbReference type="SAM" id="Phobius"/>
    </source>
</evidence>
<evidence type="ECO:0000313" key="4">
    <source>
        <dbReference type="EMBL" id="TEB27934.1"/>
    </source>
</evidence>
<evidence type="ECO:0000256" key="1">
    <source>
        <dbReference type="SAM" id="MobiDB-lite"/>
    </source>
</evidence>
<evidence type="ECO:0000259" key="3">
    <source>
        <dbReference type="Pfam" id="PF20152"/>
    </source>
</evidence>
<dbReference type="Proteomes" id="UP000298030">
    <property type="component" value="Unassembled WGS sequence"/>
</dbReference>